<accession>A0AB34KHD6</accession>
<dbReference type="EMBL" id="JAAQHG020000028">
    <property type="protein sequence ID" value="KAL1584160.1"/>
    <property type="molecule type" value="Genomic_DNA"/>
</dbReference>
<comment type="caution">
    <text evidence="1">The sequence shown here is derived from an EMBL/GenBank/DDBJ whole genome shotgun (WGS) entry which is preliminary data.</text>
</comment>
<organism evidence="1 2">
    <name type="scientific">Cladosporium halotolerans</name>
    <dbReference type="NCBI Taxonomy" id="1052096"/>
    <lineage>
        <taxon>Eukaryota</taxon>
        <taxon>Fungi</taxon>
        <taxon>Dikarya</taxon>
        <taxon>Ascomycota</taxon>
        <taxon>Pezizomycotina</taxon>
        <taxon>Dothideomycetes</taxon>
        <taxon>Dothideomycetidae</taxon>
        <taxon>Cladosporiales</taxon>
        <taxon>Cladosporiaceae</taxon>
        <taxon>Cladosporium</taxon>
    </lineage>
</organism>
<reference evidence="1 2" key="1">
    <citation type="journal article" date="2020" name="Microbiol. Resour. Announc.">
        <title>Draft Genome Sequence of a Cladosporium Species Isolated from the Mesophotic Ascidian Didemnum maculosum.</title>
        <authorList>
            <person name="Gioti A."/>
            <person name="Siaperas R."/>
            <person name="Nikolaivits E."/>
            <person name="Le Goff G."/>
            <person name="Ouazzani J."/>
            <person name="Kotoulas G."/>
            <person name="Topakas E."/>
        </authorList>
    </citation>
    <scope>NUCLEOTIDE SEQUENCE [LARGE SCALE GENOMIC DNA]</scope>
    <source>
        <strain evidence="1 2">TM138-S3</strain>
    </source>
</reference>
<dbReference type="RefSeq" id="XP_069227266.1">
    <property type="nucleotide sequence ID" value="XM_069375886.1"/>
</dbReference>
<dbReference type="AlphaFoldDB" id="A0AB34KHD6"/>
<evidence type="ECO:0000313" key="2">
    <source>
        <dbReference type="Proteomes" id="UP000803884"/>
    </source>
</evidence>
<dbReference type="Proteomes" id="UP000803884">
    <property type="component" value="Unassembled WGS sequence"/>
</dbReference>
<name>A0AB34KHD6_9PEZI</name>
<dbReference type="GeneID" id="96008724"/>
<keyword evidence="2" id="KW-1185">Reference proteome</keyword>
<evidence type="ECO:0000313" key="1">
    <source>
        <dbReference type="EMBL" id="KAL1584160.1"/>
    </source>
</evidence>
<proteinExistence type="predicted"/>
<sequence length="122" mass="13794">MTGITYIFKKIRVGTVVKDGKEIVLSVATKTQAWTRTEVAKGQGWGFRAAVEKTLDQVASDTREICSRDSVHPSTDPRQYYSALELKKVAPDDDIPKDGKITHFLVKDTQTKKKKKKKKKKK</sequence>
<gene>
    <name evidence="1" type="ORF">WHR41_07281</name>
</gene>
<protein>
    <submittedName>
        <fullName evidence="1">Uncharacterized protein</fullName>
    </submittedName>
</protein>